<accession>A0ABQ8FPZ1</accession>
<reference evidence="4 5" key="1">
    <citation type="submission" date="2021-02" db="EMBL/GenBank/DDBJ databases">
        <title>Variation within the Batrachochytrium salamandrivorans European outbreak.</title>
        <authorList>
            <person name="Kelly M."/>
            <person name="Pasmans F."/>
            <person name="Shea T.P."/>
            <person name="Munoz J.F."/>
            <person name="Carranza S."/>
            <person name="Cuomo C.A."/>
            <person name="Martel A."/>
        </authorList>
    </citation>
    <scope>NUCLEOTIDE SEQUENCE [LARGE SCALE GENOMIC DNA]</scope>
    <source>
        <strain evidence="4 5">AMFP18/2</strain>
    </source>
</reference>
<keyword evidence="2" id="KW-1133">Transmembrane helix</keyword>
<evidence type="ECO:0000256" key="3">
    <source>
        <dbReference type="SAM" id="SignalP"/>
    </source>
</evidence>
<proteinExistence type="predicted"/>
<feature type="signal peptide" evidence="3">
    <location>
        <begin position="1"/>
        <end position="18"/>
    </location>
</feature>
<feature type="compositionally biased region" description="Polar residues" evidence="1">
    <location>
        <begin position="116"/>
        <end position="129"/>
    </location>
</feature>
<keyword evidence="2" id="KW-0472">Membrane</keyword>
<keyword evidence="2" id="KW-0812">Transmembrane</keyword>
<evidence type="ECO:0000256" key="1">
    <source>
        <dbReference type="SAM" id="MobiDB-lite"/>
    </source>
</evidence>
<dbReference type="Proteomes" id="UP001648503">
    <property type="component" value="Unassembled WGS sequence"/>
</dbReference>
<feature type="compositionally biased region" description="Polar residues" evidence="1">
    <location>
        <begin position="173"/>
        <end position="194"/>
    </location>
</feature>
<feature type="region of interest" description="Disordered" evidence="1">
    <location>
        <begin position="107"/>
        <end position="129"/>
    </location>
</feature>
<dbReference type="EMBL" id="JAFCIX010000030">
    <property type="protein sequence ID" value="KAH6600623.1"/>
    <property type="molecule type" value="Genomic_DNA"/>
</dbReference>
<gene>
    <name evidence="4" type="ORF">BASA50_002189</name>
</gene>
<keyword evidence="3" id="KW-0732">Signal</keyword>
<feature type="chain" id="PRO_5046658262" evidence="3">
    <location>
        <begin position="19"/>
        <end position="465"/>
    </location>
</feature>
<evidence type="ECO:0000256" key="2">
    <source>
        <dbReference type="SAM" id="Phobius"/>
    </source>
</evidence>
<feature type="transmembrane region" description="Helical" evidence="2">
    <location>
        <begin position="442"/>
        <end position="464"/>
    </location>
</feature>
<organism evidence="4 5">
    <name type="scientific">Batrachochytrium salamandrivorans</name>
    <dbReference type="NCBI Taxonomy" id="1357716"/>
    <lineage>
        <taxon>Eukaryota</taxon>
        <taxon>Fungi</taxon>
        <taxon>Fungi incertae sedis</taxon>
        <taxon>Chytridiomycota</taxon>
        <taxon>Chytridiomycota incertae sedis</taxon>
        <taxon>Chytridiomycetes</taxon>
        <taxon>Rhizophydiales</taxon>
        <taxon>Rhizophydiales incertae sedis</taxon>
        <taxon>Batrachochytrium</taxon>
    </lineage>
</organism>
<name>A0ABQ8FPZ1_9FUNG</name>
<feature type="compositionally biased region" description="Polar residues" evidence="1">
    <location>
        <begin position="266"/>
        <end position="276"/>
    </location>
</feature>
<evidence type="ECO:0000313" key="4">
    <source>
        <dbReference type="EMBL" id="KAH6600623.1"/>
    </source>
</evidence>
<sequence>MQLLIAVVLSLLATAVTAKNTFDLPSPLDKMPETPSSSLVHAPKVLDRVTEDDDDIDYDYRGEHIDGLDDDLEGWSDDPMRELDVSDLFEHLDEDGNPKVPAPEQITSTPPLPLNGHTTNSVDLCSTEPESSTELLDSIHTVPVSCANDDVWGFKDTSLPKHNVFLSPRPDQPEQSTSSTVAHGNTPPVSSSQLIAPLDKIHKDPHESLNNNPIPTDTTYPHDPTKRSKHSTPPPWGKSQISPPMDHMSRQDEYTTPVTPLHFNQPRLSAVTSKDSITPPLDGKHSPSSEEYTIDAENDRPFIKRPSLALREPPSHHFMPTHTSNTPLETVSTHTASSDKGGKSRDVDVPPQQGSHKSEVGSRPPLIQSVRRVPRKSKKAISLDGSNTYATTYLPKVLKGRLSPTIYDKPSLKDANTERTGTFTHTATTDDGVINDEKAEPVISAANATIISLFATMCFLSVLLL</sequence>
<feature type="compositionally biased region" description="Polar residues" evidence="1">
    <location>
        <begin position="208"/>
        <end position="219"/>
    </location>
</feature>
<feature type="region of interest" description="Disordered" evidence="1">
    <location>
        <begin position="163"/>
        <end position="363"/>
    </location>
</feature>
<feature type="compositionally biased region" description="Polar residues" evidence="1">
    <location>
        <begin position="321"/>
        <end position="338"/>
    </location>
</feature>
<keyword evidence="5" id="KW-1185">Reference proteome</keyword>
<evidence type="ECO:0000313" key="5">
    <source>
        <dbReference type="Proteomes" id="UP001648503"/>
    </source>
</evidence>
<comment type="caution">
    <text evidence="4">The sequence shown here is derived from an EMBL/GenBank/DDBJ whole genome shotgun (WGS) entry which is preliminary data.</text>
</comment>
<protein>
    <submittedName>
        <fullName evidence="4">Uncharacterized protein</fullName>
    </submittedName>
</protein>